<name>A6JHX6_RAT</name>
<feature type="non-terminal residue" evidence="1">
    <location>
        <position position="21"/>
    </location>
</feature>
<dbReference type="Proteomes" id="UP000234681">
    <property type="component" value="Chromosome 1"/>
</dbReference>
<proteinExistence type="predicted"/>
<organism evidence="1 2">
    <name type="scientific">Rattus norvegicus</name>
    <name type="common">Rat</name>
    <dbReference type="NCBI Taxonomy" id="10116"/>
    <lineage>
        <taxon>Eukaryota</taxon>
        <taxon>Metazoa</taxon>
        <taxon>Chordata</taxon>
        <taxon>Craniata</taxon>
        <taxon>Vertebrata</taxon>
        <taxon>Euteleostomi</taxon>
        <taxon>Mammalia</taxon>
        <taxon>Eutheria</taxon>
        <taxon>Euarchontoglires</taxon>
        <taxon>Glires</taxon>
        <taxon>Rodentia</taxon>
        <taxon>Myomorpha</taxon>
        <taxon>Muroidea</taxon>
        <taxon>Muridae</taxon>
        <taxon>Murinae</taxon>
        <taxon>Rattus</taxon>
    </lineage>
</organism>
<evidence type="ECO:0000313" key="2">
    <source>
        <dbReference type="Proteomes" id="UP000234681"/>
    </source>
</evidence>
<reference evidence="2" key="1">
    <citation type="submission" date="2005-09" db="EMBL/GenBank/DDBJ databases">
        <authorList>
            <person name="Mural R.J."/>
            <person name="Li P.W."/>
            <person name="Adams M.D."/>
            <person name="Amanatides P.G."/>
            <person name="Baden-Tillson H."/>
            <person name="Barnstead M."/>
            <person name="Chin S.H."/>
            <person name="Dew I."/>
            <person name="Evans C.A."/>
            <person name="Ferriera S."/>
            <person name="Flanigan M."/>
            <person name="Fosler C."/>
            <person name="Glodek A."/>
            <person name="Gu Z."/>
            <person name="Holt R.A."/>
            <person name="Jennings D."/>
            <person name="Kraft C.L."/>
            <person name="Lu F."/>
            <person name="Nguyen T."/>
            <person name="Nusskern D.R."/>
            <person name="Pfannkoch C.M."/>
            <person name="Sitter C."/>
            <person name="Sutton G.G."/>
            <person name="Venter J.C."/>
            <person name="Wang Z."/>
            <person name="Woodage T."/>
            <person name="Zheng X.H."/>
            <person name="Zhong F."/>
        </authorList>
    </citation>
    <scope>NUCLEOTIDE SEQUENCE [LARGE SCALE GENOMIC DNA]</scope>
    <source>
        <strain>BN</strain>
        <strain evidence="2">Sprague-Dawley</strain>
    </source>
</reference>
<accession>A6JHX6</accession>
<dbReference type="AlphaFoldDB" id="A6JHX6"/>
<dbReference type="EMBL" id="CH473986">
    <property type="protein sequence ID" value="EDL94450.1"/>
    <property type="molecule type" value="Genomic_DNA"/>
</dbReference>
<evidence type="ECO:0000313" key="1">
    <source>
        <dbReference type="EMBL" id="EDL94450.1"/>
    </source>
</evidence>
<protein>
    <submittedName>
        <fullName evidence="1">RCG57573</fullName>
    </submittedName>
</protein>
<gene>
    <name evidence="1" type="ORF">rCG_57573</name>
</gene>
<sequence length="21" mass="2290">MSNLSSSLRELGGALRLCLLR</sequence>